<dbReference type="InterPro" id="IPR050789">
    <property type="entry name" value="Diverse_Enzym_Activities"/>
</dbReference>
<dbReference type="SUPFAM" id="SSF56601">
    <property type="entry name" value="beta-lactamase/transpeptidase-like"/>
    <property type="match status" value="1"/>
</dbReference>
<dbReference type="EMBL" id="LT840184">
    <property type="protein sequence ID" value="SMF77191.1"/>
    <property type="molecule type" value="Genomic_DNA"/>
</dbReference>
<feature type="domain" description="Beta-lactamase-related" evidence="1">
    <location>
        <begin position="53"/>
        <end position="354"/>
    </location>
</feature>
<evidence type="ECO:0000313" key="2">
    <source>
        <dbReference type="EMBL" id="SMF77191.1"/>
    </source>
</evidence>
<organism evidence="2 3">
    <name type="scientific">Paenibacillus uliginis N3/975</name>
    <dbReference type="NCBI Taxonomy" id="1313296"/>
    <lineage>
        <taxon>Bacteria</taxon>
        <taxon>Bacillati</taxon>
        <taxon>Bacillota</taxon>
        <taxon>Bacilli</taxon>
        <taxon>Bacillales</taxon>
        <taxon>Paenibacillaceae</taxon>
        <taxon>Paenibacillus</taxon>
    </lineage>
</organism>
<dbReference type="PANTHER" id="PTHR43283">
    <property type="entry name" value="BETA-LACTAMASE-RELATED"/>
    <property type="match status" value="1"/>
</dbReference>
<keyword evidence="3" id="KW-1185">Reference proteome</keyword>
<proteinExistence type="predicted"/>
<dbReference type="Proteomes" id="UP000192940">
    <property type="component" value="Chromosome I"/>
</dbReference>
<dbReference type="InterPro" id="IPR001466">
    <property type="entry name" value="Beta-lactam-related"/>
</dbReference>
<dbReference type="Pfam" id="PF00144">
    <property type="entry name" value="Beta-lactamase"/>
    <property type="match status" value="1"/>
</dbReference>
<protein>
    <submittedName>
        <fullName evidence="2">CubicO group peptidase, beta-lactamase class C family</fullName>
    </submittedName>
</protein>
<dbReference type="Gene3D" id="3.40.710.10">
    <property type="entry name" value="DD-peptidase/beta-lactamase superfamily"/>
    <property type="match status" value="1"/>
</dbReference>
<evidence type="ECO:0000313" key="3">
    <source>
        <dbReference type="Proteomes" id="UP000192940"/>
    </source>
</evidence>
<evidence type="ECO:0000259" key="1">
    <source>
        <dbReference type="Pfam" id="PF00144"/>
    </source>
</evidence>
<dbReference type="AlphaFoldDB" id="A0A1X7GZF0"/>
<accession>A0A1X7GZF0</accession>
<dbReference type="InterPro" id="IPR012338">
    <property type="entry name" value="Beta-lactam/transpept-like"/>
</dbReference>
<dbReference type="STRING" id="1313296.SAMN05661091_1410"/>
<dbReference type="RefSeq" id="WP_208918348.1">
    <property type="nucleotide sequence ID" value="NZ_LT840184.1"/>
</dbReference>
<reference evidence="3" key="1">
    <citation type="submission" date="2017-04" db="EMBL/GenBank/DDBJ databases">
        <authorList>
            <person name="Varghese N."/>
            <person name="Submissions S."/>
        </authorList>
    </citation>
    <scope>NUCLEOTIDE SEQUENCE [LARGE SCALE GENOMIC DNA]</scope>
    <source>
        <strain evidence="3">N3/975</strain>
    </source>
</reference>
<sequence length="365" mass="40987">MVLILFVFAIAVGTVITQSIWRGKSTNEKLDIIFKRTVDNKKVFDMAINIESADGKFSYKNSAGNMQENSPFAIASITKMFTAAVIFNLIDSGQLSLDDTIEQFFDTSEIDQLHMYKGIDSTGTITVSQLLSQTSGLPDYYTEKTGDGTSYEDELVKEDAAITFEEILERSKKLEAHFVNGTEGEAYYSDLNFDLLGKIAEKVSGEKLEILYDKYIIKPLTLESTYLSQMDSSFAPIYMGKEKVFRPIYLSSARASGGIISNASDLMKFLKAFFNGELFSPSNIENIEWNKIQFFPLEYGKGMMRVKMSRLMSPFFPAPEILGHSGSTGSFAFYCPSKQIFIVGTINQTEKNPFQTIYMMLNCID</sequence>
<name>A0A1X7GZF0_9BACL</name>
<gene>
    <name evidence="2" type="ORF">SAMN05661091_1410</name>
</gene>